<dbReference type="GO" id="GO:0016787">
    <property type="term" value="F:hydrolase activity"/>
    <property type="evidence" value="ECO:0007669"/>
    <property type="project" value="UniProtKB-KW"/>
</dbReference>
<comment type="caution">
    <text evidence="1">The sequence shown here is derived from an EMBL/GenBank/DDBJ whole genome shotgun (WGS) entry which is preliminary data.</text>
</comment>
<name>A0ABU1TNZ3_9FLAO</name>
<dbReference type="Proteomes" id="UP001255185">
    <property type="component" value="Unassembled WGS sequence"/>
</dbReference>
<reference evidence="1 2" key="1">
    <citation type="submission" date="2023-07" db="EMBL/GenBank/DDBJ databases">
        <title>Sorghum-associated microbial communities from plants grown in Nebraska, USA.</title>
        <authorList>
            <person name="Schachtman D."/>
        </authorList>
    </citation>
    <scope>NUCLEOTIDE SEQUENCE [LARGE SCALE GENOMIC DNA]</scope>
    <source>
        <strain evidence="1 2">3773</strain>
    </source>
</reference>
<keyword evidence="1" id="KW-0378">Hydrolase</keyword>
<dbReference type="EMBL" id="JAVDVI010000006">
    <property type="protein sequence ID" value="MDR6967616.1"/>
    <property type="molecule type" value="Genomic_DNA"/>
</dbReference>
<accession>A0ABU1TNZ3</accession>
<gene>
    <name evidence="1" type="ORF">J2X31_001628</name>
</gene>
<protein>
    <submittedName>
        <fullName evidence="1">Toxin YoeB</fullName>
        <ecNumber evidence="1">3.1.-.-</ecNumber>
    </submittedName>
</protein>
<proteinExistence type="predicted"/>
<evidence type="ECO:0000313" key="2">
    <source>
        <dbReference type="Proteomes" id="UP001255185"/>
    </source>
</evidence>
<dbReference type="EC" id="3.1.-.-" evidence="1"/>
<organism evidence="1 2">
    <name type="scientific">Flavobacterium arsenatis</name>
    <dbReference type="NCBI Taxonomy" id="1484332"/>
    <lineage>
        <taxon>Bacteria</taxon>
        <taxon>Pseudomonadati</taxon>
        <taxon>Bacteroidota</taxon>
        <taxon>Flavobacteriia</taxon>
        <taxon>Flavobacteriales</taxon>
        <taxon>Flavobacteriaceae</taxon>
        <taxon>Flavobacterium</taxon>
    </lineage>
</organism>
<sequence length="103" mass="12343">MVRGTRKIVWTSFARKSRTSIFLYWNKRNKSNIYSKKLNVLFQESLNQLTFFPESSIKSENLNVRLKIVSHFEIVYSITETHIFVLDIWDTRQNPDNFPIKQT</sequence>
<keyword evidence="2" id="KW-1185">Reference proteome</keyword>
<dbReference type="Gene3D" id="3.30.2310.20">
    <property type="entry name" value="RelE-like"/>
    <property type="match status" value="1"/>
</dbReference>
<evidence type="ECO:0000313" key="1">
    <source>
        <dbReference type="EMBL" id="MDR6967616.1"/>
    </source>
</evidence>
<dbReference type="InterPro" id="IPR035093">
    <property type="entry name" value="RelE/ParE_toxin_dom_sf"/>
</dbReference>